<dbReference type="GO" id="GO:0015562">
    <property type="term" value="F:efflux transmembrane transporter activity"/>
    <property type="evidence" value="ECO:0007669"/>
    <property type="project" value="TreeGrafter"/>
</dbReference>
<sequence length="387" mass="42147">MRMKIAKRTSIWISSSIILIVTVVTALITYYVLNTPANPTVNSPKAVSVTLETVKERVIPMQFSTIGTIISPKTVMLKAQQAGLVTHIYFQSGEQVNKGQRLLQIDNHKQQAALAKAKADLFSLKADYQRNLQMAQKNHMSISANTLDQKLGAVRAAQAAVASAKESLAETTVRAPFAGQIGALEPINKSTSVSESPFNQSSQVTLGSYLAAGDSIVMLTDSKALLVQYQLPQEYSAQMAINQQVHITTVQHTWAEKTDKPPVTTGTVSYISPTLITNSHAYLAHARINTLNNTMILKPGMTVLLTQTLQEDHKALVVPGLSLVPTFNGFSVYTIDHHKAKAVPIETGNRYSTWVIVNHGLKPGDQIITNKLNDIHPGSWVTASQTI</sequence>
<dbReference type="InterPro" id="IPR058625">
    <property type="entry name" value="MdtA-like_BSH"/>
</dbReference>
<evidence type="ECO:0000259" key="2">
    <source>
        <dbReference type="Pfam" id="PF25917"/>
    </source>
</evidence>
<dbReference type="RefSeq" id="WP_080664821.1">
    <property type="nucleotide sequence ID" value="NZ_CP039040.1"/>
</dbReference>
<evidence type="ECO:0000256" key="1">
    <source>
        <dbReference type="ARBA" id="ARBA00009477"/>
    </source>
</evidence>
<dbReference type="Gene3D" id="1.10.287.470">
    <property type="entry name" value="Helix hairpin bin"/>
    <property type="match status" value="1"/>
</dbReference>
<reference evidence="3 4" key="1">
    <citation type="submission" date="2019-04" db="EMBL/GenBank/DDBJ databases">
        <title>Complete genome sequencing of Piscirickettsia salmonis strain Psal-009.</title>
        <authorList>
            <person name="Schober I."/>
            <person name="Bunk B."/>
            <person name="Sproer C."/>
            <person name="Carril G.P."/>
            <person name="Riedel T."/>
            <person name="Flores-Herrera P.A."/>
            <person name="Nourdin-Galindo G."/>
            <person name="Marshall S.H."/>
            <person name="Overmann J."/>
        </authorList>
    </citation>
    <scope>NUCLEOTIDE SEQUENCE [LARGE SCALE GENOMIC DNA]</scope>
    <source>
        <strain evidence="3 4">Psal-009</strain>
    </source>
</reference>
<protein>
    <submittedName>
        <fullName evidence="3">Multidrug transporter MdtA</fullName>
    </submittedName>
</protein>
<dbReference type="Gene3D" id="2.40.30.170">
    <property type="match status" value="1"/>
</dbReference>
<organism evidence="3 4">
    <name type="scientific">Piscirickettsia salmonis</name>
    <dbReference type="NCBI Taxonomy" id="1238"/>
    <lineage>
        <taxon>Bacteria</taxon>
        <taxon>Pseudomonadati</taxon>
        <taxon>Pseudomonadota</taxon>
        <taxon>Gammaproteobacteria</taxon>
        <taxon>Thiotrichales</taxon>
        <taxon>Piscirickettsiaceae</taxon>
        <taxon>Piscirickettsia</taxon>
    </lineage>
</organism>
<accession>A0A9Q5V8K8</accession>
<dbReference type="PANTHER" id="PTHR30469">
    <property type="entry name" value="MULTIDRUG RESISTANCE PROTEIN MDTA"/>
    <property type="match status" value="1"/>
</dbReference>
<feature type="domain" description="Multidrug resistance protein MdtA-like barrel-sandwich hybrid" evidence="2">
    <location>
        <begin position="74"/>
        <end position="183"/>
    </location>
</feature>
<keyword evidence="4" id="KW-1185">Reference proteome</keyword>
<evidence type="ECO:0000313" key="3">
    <source>
        <dbReference type="EMBL" id="QGO07457.1"/>
    </source>
</evidence>
<dbReference type="EMBL" id="CP038908">
    <property type="protein sequence ID" value="QGO07457.1"/>
    <property type="molecule type" value="Genomic_DNA"/>
</dbReference>
<dbReference type="Proteomes" id="UP000422232">
    <property type="component" value="Chromosome"/>
</dbReference>
<dbReference type="SUPFAM" id="SSF111369">
    <property type="entry name" value="HlyD-like secretion proteins"/>
    <property type="match status" value="1"/>
</dbReference>
<dbReference type="Gene3D" id="2.40.50.100">
    <property type="match status" value="1"/>
</dbReference>
<dbReference type="GO" id="GO:1990281">
    <property type="term" value="C:efflux pump complex"/>
    <property type="evidence" value="ECO:0007669"/>
    <property type="project" value="TreeGrafter"/>
</dbReference>
<dbReference type="AlphaFoldDB" id="A0A9Q5V8K8"/>
<comment type="similarity">
    <text evidence="1">Belongs to the membrane fusion protein (MFP) (TC 8.A.1) family.</text>
</comment>
<dbReference type="Gene3D" id="2.40.420.20">
    <property type="match status" value="1"/>
</dbReference>
<dbReference type="PANTHER" id="PTHR30469:SF36">
    <property type="entry name" value="BLL3903 PROTEIN"/>
    <property type="match status" value="1"/>
</dbReference>
<evidence type="ECO:0000313" key="4">
    <source>
        <dbReference type="Proteomes" id="UP000422232"/>
    </source>
</evidence>
<gene>
    <name evidence="3" type="primary">mdtA_4</name>
    <name evidence="3" type="ORF">Psal009_03409</name>
</gene>
<dbReference type="Pfam" id="PF25917">
    <property type="entry name" value="BSH_RND"/>
    <property type="match status" value="1"/>
</dbReference>
<name>A0A9Q5V8K8_PISSA</name>
<proteinExistence type="inferred from homology"/>